<dbReference type="OrthoDB" id="3802565at2"/>
<name>A0A516SIC9_9NEIS</name>
<feature type="domain" description="AMP-dependent synthetase/ligase" evidence="2">
    <location>
        <begin position="126"/>
        <end position="309"/>
    </location>
</feature>
<dbReference type="Pfam" id="PF22818">
    <property type="entry name" value="ApeI-like"/>
    <property type="match status" value="1"/>
</dbReference>
<reference evidence="5" key="1">
    <citation type="submission" date="2019-07" db="EMBL/GenBank/DDBJ databases">
        <title>Chitinimonas sp. nov., isolated from Ny-Alesund, arctica soil.</title>
        <authorList>
            <person name="Xu Q."/>
            <person name="Peng F."/>
        </authorList>
    </citation>
    <scope>NUCLEOTIDE SEQUENCE [LARGE SCALE GENOMIC DNA]</scope>
    <source>
        <strain evidence="5">R3-44</strain>
    </source>
</reference>
<sequence>MAEWRELAHLLAEGRPADHPVALRDGAIHDFAAFTSSALAWRRCFAAQAGRRFALYCEDSADFAAALFGAWHAGKVVYLPGDTVAATLRQLAERVDGFAGDLPAHCQPLRPAAPARDDSAMDWQVLDVQSEALVVFTSGSTGLPSAIPKRLCQLFEEVATLSACFGARLEGANVLATVSHQHIYGLLFRVLLPLAAGQPFAAKRLAFSEDIATALARSGPSVLVASPAHLKRLPPAQDWAAGRLGLRALFCSGGPLPVEALPDCRALLGQAPIEVFGSSETGGIAWRRRDRDEDTHWQALPGVRLRIENQCLWVRSPHLSDDNWQATADQAEMDAAGLRLLGRADRIVKVEEKRVSLDALEHALLAGGLLLEAKALLLPGTRAALAVVAVPNEAGWALHDDSGKRALNEALRGALAGVLEHAILPRRWRYHWDLPTNSQGKSKLAALAALFDPRRPAARLLARRPDAARLRFEVAANSPYFAGHFPGAPVLPGVAQLQWVQLFAGELLDVPLGFQRMEAVKFPRLLPPGSTVTLELSLRQAQAGEEGVLAFKLSSAAGIHASGRMVFGALS</sequence>
<evidence type="ECO:0000313" key="4">
    <source>
        <dbReference type="EMBL" id="QDQ27798.1"/>
    </source>
</evidence>
<gene>
    <name evidence="4" type="ORF">FNU76_16410</name>
</gene>
<dbReference type="InterPro" id="IPR045851">
    <property type="entry name" value="AMP-bd_C_sf"/>
</dbReference>
<evidence type="ECO:0000259" key="3">
    <source>
        <dbReference type="Pfam" id="PF22818"/>
    </source>
</evidence>
<dbReference type="PANTHER" id="PTHR43201:SF8">
    <property type="entry name" value="ACYL-COA SYNTHETASE FAMILY MEMBER 3"/>
    <property type="match status" value="1"/>
</dbReference>
<dbReference type="GO" id="GO:0031956">
    <property type="term" value="F:medium-chain fatty acid-CoA ligase activity"/>
    <property type="evidence" value="ECO:0007669"/>
    <property type="project" value="TreeGrafter"/>
</dbReference>
<evidence type="ECO:0000256" key="1">
    <source>
        <dbReference type="ARBA" id="ARBA00006432"/>
    </source>
</evidence>
<dbReference type="GO" id="GO:0006631">
    <property type="term" value="P:fatty acid metabolic process"/>
    <property type="evidence" value="ECO:0007669"/>
    <property type="project" value="TreeGrafter"/>
</dbReference>
<dbReference type="EMBL" id="CP041730">
    <property type="protein sequence ID" value="QDQ27798.1"/>
    <property type="molecule type" value="Genomic_DNA"/>
</dbReference>
<dbReference type="Gene3D" id="3.30.300.30">
    <property type="match status" value="1"/>
</dbReference>
<dbReference type="InterPro" id="IPR000873">
    <property type="entry name" value="AMP-dep_synth/lig_dom"/>
</dbReference>
<protein>
    <submittedName>
        <fullName evidence="4">AMP-binding protein</fullName>
    </submittedName>
</protein>
<evidence type="ECO:0000259" key="2">
    <source>
        <dbReference type="Pfam" id="PF00501"/>
    </source>
</evidence>
<dbReference type="InterPro" id="IPR029069">
    <property type="entry name" value="HotDog_dom_sf"/>
</dbReference>
<comment type="similarity">
    <text evidence="1">Belongs to the ATP-dependent AMP-binding enzyme family.</text>
</comment>
<dbReference type="SUPFAM" id="SSF54637">
    <property type="entry name" value="Thioesterase/thiol ester dehydrase-isomerase"/>
    <property type="match status" value="1"/>
</dbReference>
<dbReference type="PANTHER" id="PTHR43201">
    <property type="entry name" value="ACYL-COA SYNTHETASE"/>
    <property type="match status" value="1"/>
</dbReference>
<dbReference type="KEGG" id="cari:FNU76_16410"/>
<proteinExistence type="inferred from homology"/>
<dbReference type="Proteomes" id="UP000317550">
    <property type="component" value="Chromosome"/>
</dbReference>
<organism evidence="4 5">
    <name type="scientific">Chitinimonas arctica</name>
    <dbReference type="NCBI Taxonomy" id="2594795"/>
    <lineage>
        <taxon>Bacteria</taxon>
        <taxon>Pseudomonadati</taxon>
        <taxon>Pseudomonadota</taxon>
        <taxon>Betaproteobacteria</taxon>
        <taxon>Neisseriales</taxon>
        <taxon>Chitinibacteraceae</taxon>
        <taxon>Chitinimonas</taxon>
    </lineage>
</organism>
<keyword evidence="5" id="KW-1185">Reference proteome</keyword>
<dbReference type="Pfam" id="PF00501">
    <property type="entry name" value="AMP-binding"/>
    <property type="match status" value="1"/>
</dbReference>
<dbReference type="Gene3D" id="3.10.129.10">
    <property type="entry name" value="Hotdog Thioesterase"/>
    <property type="match status" value="1"/>
</dbReference>
<dbReference type="InterPro" id="IPR042099">
    <property type="entry name" value="ANL_N_sf"/>
</dbReference>
<dbReference type="AlphaFoldDB" id="A0A516SIC9"/>
<dbReference type="RefSeq" id="WP_144279186.1">
    <property type="nucleotide sequence ID" value="NZ_CP041730.1"/>
</dbReference>
<feature type="domain" description="ApeI dehydratase-like" evidence="3">
    <location>
        <begin position="465"/>
        <end position="564"/>
    </location>
</feature>
<dbReference type="SUPFAM" id="SSF56801">
    <property type="entry name" value="Acetyl-CoA synthetase-like"/>
    <property type="match status" value="1"/>
</dbReference>
<dbReference type="Gene3D" id="3.40.50.12780">
    <property type="entry name" value="N-terminal domain of ligase-like"/>
    <property type="match status" value="1"/>
</dbReference>
<accession>A0A516SIC9</accession>
<dbReference type="InterPro" id="IPR054545">
    <property type="entry name" value="ApeI-like"/>
</dbReference>
<evidence type="ECO:0000313" key="5">
    <source>
        <dbReference type="Proteomes" id="UP000317550"/>
    </source>
</evidence>